<proteinExistence type="predicted"/>
<dbReference type="Proteomes" id="UP000694846">
    <property type="component" value="Unplaced"/>
</dbReference>
<name>A0A8B8F5L9_9HEMI</name>
<dbReference type="GeneID" id="112680147"/>
<evidence type="ECO:0000313" key="2">
    <source>
        <dbReference type="Proteomes" id="UP000694846"/>
    </source>
</evidence>
<dbReference type="RefSeq" id="XP_025405941.1">
    <property type="nucleotide sequence ID" value="XM_025550156.1"/>
</dbReference>
<dbReference type="OrthoDB" id="6627344at2759"/>
<feature type="domain" description="Transposable element P transposase-like RNase H" evidence="1">
    <location>
        <begin position="7"/>
        <end position="67"/>
    </location>
</feature>
<gene>
    <name evidence="3" type="primary">LOC112680147</name>
</gene>
<keyword evidence="2" id="KW-1185">Reference proteome</keyword>
<reference evidence="3" key="1">
    <citation type="submission" date="2025-08" db="UniProtKB">
        <authorList>
            <consortium name="RefSeq"/>
        </authorList>
    </citation>
    <scope>IDENTIFICATION</scope>
    <source>
        <tissue evidence="3">Whole body</tissue>
    </source>
</reference>
<evidence type="ECO:0000259" key="1">
    <source>
        <dbReference type="Pfam" id="PF21787"/>
    </source>
</evidence>
<dbReference type="AlphaFoldDB" id="A0A8B8F5L9"/>
<dbReference type="Pfam" id="PF21787">
    <property type="entry name" value="TNP-like_RNaseH_N"/>
    <property type="match status" value="1"/>
</dbReference>
<dbReference type="InterPro" id="IPR048365">
    <property type="entry name" value="TNP-like_RNaseH_N"/>
</dbReference>
<evidence type="ECO:0000313" key="3">
    <source>
        <dbReference type="RefSeq" id="XP_025405941.1"/>
    </source>
</evidence>
<organism evidence="2 3">
    <name type="scientific">Sipha flava</name>
    <name type="common">yellow sugarcane aphid</name>
    <dbReference type="NCBI Taxonomy" id="143950"/>
    <lineage>
        <taxon>Eukaryota</taxon>
        <taxon>Metazoa</taxon>
        <taxon>Ecdysozoa</taxon>
        <taxon>Arthropoda</taxon>
        <taxon>Hexapoda</taxon>
        <taxon>Insecta</taxon>
        <taxon>Pterygota</taxon>
        <taxon>Neoptera</taxon>
        <taxon>Paraneoptera</taxon>
        <taxon>Hemiptera</taxon>
        <taxon>Sternorrhyncha</taxon>
        <taxon>Aphidomorpha</taxon>
        <taxon>Aphidoidea</taxon>
        <taxon>Aphididae</taxon>
        <taxon>Sipha</taxon>
    </lineage>
</organism>
<accession>A0A8B8F5L9</accession>
<sequence length="276" mass="32454">MVYKNRLLDEIAIRKHVEWDDSNYHGYVNFGAELDSDQLDIANECLVFILVAINERWLEIYPVGYFLYLVTKTGVVIVSVTFDGCSSNIDMTKSLGCSYYTNNLKTNFTINNLQPIVILPDPSHMIKIKLTLNSGEIQTLVIEEVENYSAETDVHNQTPNVIEDAENRDPVKECENAMKFLALKEGPFKSKNILYPVVNGRKFREAWFNQYQWIEYSSSLNAAFCFFFFVEHSISRIKWIIHNKKYYTRFCQQQQITYRDRYIYPPFFRTWSDHSC</sequence>
<protein>
    <submittedName>
        <fullName evidence="3">Uncharacterized protein LOC112680147</fullName>
    </submittedName>
</protein>